<feature type="domain" description="HTH tetR-type" evidence="3">
    <location>
        <begin position="2"/>
        <end position="60"/>
    </location>
</feature>
<evidence type="ECO:0000259" key="3">
    <source>
        <dbReference type="PROSITE" id="PS50977"/>
    </source>
</evidence>
<proteinExistence type="predicted"/>
<dbReference type="Gene3D" id="1.10.357.10">
    <property type="entry name" value="Tetracycline Repressor, domain 2"/>
    <property type="match status" value="1"/>
</dbReference>
<dbReference type="InterPro" id="IPR001647">
    <property type="entry name" value="HTH_TetR"/>
</dbReference>
<dbReference type="InterPro" id="IPR009057">
    <property type="entry name" value="Homeodomain-like_sf"/>
</dbReference>
<feature type="DNA-binding region" description="H-T-H motif" evidence="2">
    <location>
        <begin position="23"/>
        <end position="42"/>
    </location>
</feature>
<evidence type="ECO:0000256" key="1">
    <source>
        <dbReference type="ARBA" id="ARBA00023125"/>
    </source>
</evidence>
<protein>
    <submittedName>
        <fullName evidence="4">TetR family transcriptional regulator</fullName>
    </submittedName>
</protein>
<keyword evidence="1 2" id="KW-0238">DNA-binding</keyword>
<dbReference type="Pfam" id="PF00440">
    <property type="entry name" value="TetR_N"/>
    <property type="match status" value="1"/>
</dbReference>
<gene>
    <name evidence="4" type="ORF">C7448_10537</name>
</gene>
<organism evidence="4 5">
    <name type="scientific">Tenacibaculum gallaicum</name>
    <dbReference type="NCBI Taxonomy" id="561505"/>
    <lineage>
        <taxon>Bacteria</taxon>
        <taxon>Pseudomonadati</taxon>
        <taxon>Bacteroidota</taxon>
        <taxon>Flavobacteriia</taxon>
        <taxon>Flavobacteriales</taxon>
        <taxon>Flavobacteriaceae</taxon>
        <taxon>Tenacibaculum</taxon>
    </lineage>
</organism>
<accession>A0A3E0HQU0</accession>
<dbReference type="SUPFAM" id="SSF46689">
    <property type="entry name" value="Homeodomain-like"/>
    <property type="match status" value="1"/>
</dbReference>
<reference evidence="4 5" key="1">
    <citation type="submission" date="2018-08" db="EMBL/GenBank/DDBJ databases">
        <title>Genomic Encyclopedia of Type Strains, Phase IV (KMG-IV): sequencing the most valuable type-strain genomes for metagenomic binning, comparative biology and taxonomic classification.</title>
        <authorList>
            <person name="Goeker M."/>
        </authorList>
    </citation>
    <scope>NUCLEOTIDE SEQUENCE [LARGE SCALE GENOMIC DNA]</scope>
    <source>
        <strain evidence="4 5">DSM 18841</strain>
    </source>
</reference>
<name>A0A3E0HQU0_9FLAO</name>
<evidence type="ECO:0000313" key="4">
    <source>
        <dbReference type="EMBL" id="REH48761.1"/>
    </source>
</evidence>
<evidence type="ECO:0000256" key="2">
    <source>
        <dbReference type="PROSITE-ProRule" id="PRU00335"/>
    </source>
</evidence>
<dbReference type="PANTHER" id="PTHR43479">
    <property type="entry name" value="ACREF/ENVCD OPERON REPRESSOR-RELATED"/>
    <property type="match status" value="1"/>
</dbReference>
<dbReference type="AlphaFoldDB" id="A0A3E0HQU0"/>
<dbReference type="RefSeq" id="WP_115901309.1">
    <property type="nucleotide sequence ID" value="NZ_QUNS01000005.1"/>
</dbReference>
<dbReference type="PANTHER" id="PTHR43479:SF11">
    <property type="entry name" value="ACREF_ENVCD OPERON REPRESSOR-RELATED"/>
    <property type="match status" value="1"/>
</dbReference>
<sequence>MNDTKTKIIAAAIETFSKDPNASMEEIAKSINLSRRTLHRYFSGKSELVEEIINYASSLCLQKTKESIQSSTDPKIQLYTMFLCDIKSGHQFRFLYSYRESYKGMENESSDFRDMMQVFRDLLKKLQTNGLFNSQLTMDWIESLYFSTIDAAINLILEDESKVQEIVEMAWISYFNAVSHSKNKNKLKK</sequence>
<dbReference type="Proteomes" id="UP000256884">
    <property type="component" value="Unassembled WGS sequence"/>
</dbReference>
<evidence type="ECO:0000313" key="5">
    <source>
        <dbReference type="Proteomes" id="UP000256884"/>
    </source>
</evidence>
<comment type="caution">
    <text evidence="4">The sequence shown here is derived from an EMBL/GenBank/DDBJ whole genome shotgun (WGS) entry which is preliminary data.</text>
</comment>
<dbReference type="InterPro" id="IPR050624">
    <property type="entry name" value="HTH-type_Tx_Regulator"/>
</dbReference>
<dbReference type="GO" id="GO:0003677">
    <property type="term" value="F:DNA binding"/>
    <property type="evidence" value="ECO:0007669"/>
    <property type="project" value="UniProtKB-UniRule"/>
</dbReference>
<dbReference type="OrthoDB" id="9795011at2"/>
<dbReference type="EMBL" id="QUNS01000005">
    <property type="protein sequence ID" value="REH48761.1"/>
    <property type="molecule type" value="Genomic_DNA"/>
</dbReference>
<dbReference type="PROSITE" id="PS50977">
    <property type="entry name" value="HTH_TETR_2"/>
    <property type="match status" value="1"/>
</dbReference>
<keyword evidence="5" id="KW-1185">Reference proteome</keyword>